<name>A0ABW3HJ12_9GAMM</name>
<dbReference type="EMBL" id="JBHTIT010000001">
    <property type="protein sequence ID" value="MFD0950752.1"/>
    <property type="molecule type" value="Genomic_DNA"/>
</dbReference>
<reference evidence="3" key="1">
    <citation type="journal article" date="2019" name="Int. J. Syst. Evol. Microbiol.">
        <title>The Global Catalogue of Microorganisms (GCM) 10K type strain sequencing project: providing services to taxonomists for standard genome sequencing and annotation.</title>
        <authorList>
            <consortium name="The Broad Institute Genomics Platform"/>
            <consortium name="The Broad Institute Genome Sequencing Center for Infectious Disease"/>
            <person name="Wu L."/>
            <person name="Ma J."/>
        </authorList>
    </citation>
    <scope>NUCLEOTIDE SEQUENCE [LARGE SCALE GENOMIC DNA]</scope>
    <source>
        <strain evidence="3">CCUG 63419</strain>
    </source>
</reference>
<proteinExistence type="predicted"/>
<dbReference type="Gene3D" id="3.40.50.1820">
    <property type="entry name" value="alpha/beta hydrolase"/>
    <property type="match status" value="1"/>
</dbReference>
<comment type="caution">
    <text evidence="2">The sequence shown here is derived from an EMBL/GenBank/DDBJ whole genome shotgun (WGS) entry which is preliminary data.</text>
</comment>
<protein>
    <submittedName>
        <fullName evidence="2">Esterase/lipase family protein</fullName>
    </submittedName>
</protein>
<evidence type="ECO:0000259" key="1">
    <source>
        <dbReference type="Pfam" id="PF12697"/>
    </source>
</evidence>
<feature type="domain" description="AB hydrolase-1" evidence="1">
    <location>
        <begin position="58"/>
        <end position="209"/>
    </location>
</feature>
<sequence length="249" mass="27493">MRYLSSLPTELPSKTPSWYEVLAEARVGIELLDGLRLKRRLHNNLPRGDEHGKAHPVMLLPGYGASERAMQMLAKRLEALGYVVRQWGQGKNHGAVHKLVPPLKARIREWSAELGQPISLIGWSLGGYIARELARDLPAEIAGVVTLGSPVVGGPKYTLTAKQYVKMGFDLDAIERDIAARDSVPIQCPMTLIFSRVDGIVSWPATIDRVTPHARHMEANCSHIGMVLSPKVFRQIAKALADQRESLAN</sequence>
<dbReference type="InterPro" id="IPR029058">
    <property type="entry name" value="AB_hydrolase_fold"/>
</dbReference>
<gene>
    <name evidence="2" type="ORF">ACFQ0F_10180</name>
</gene>
<dbReference type="InterPro" id="IPR000073">
    <property type="entry name" value="AB_hydrolase_1"/>
</dbReference>
<accession>A0ABW3HJ12</accession>
<keyword evidence="3" id="KW-1185">Reference proteome</keyword>
<dbReference type="SUPFAM" id="SSF53474">
    <property type="entry name" value="alpha/beta-Hydrolases"/>
    <property type="match status" value="1"/>
</dbReference>
<dbReference type="PANTHER" id="PTHR37946:SF1">
    <property type="entry name" value="SLL1969 PROTEIN"/>
    <property type="match status" value="1"/>
</dbReference>
<dbReference type="RefSeq" id="WP_379071758.1">
    <property type="nucleotide sequence ID" value="NZ_JBHTIT010000001.1"/>
</dbReference>
<evidence type="ECO:0000313" key="3">
    <source>
        <dbReference type="Proteomes" id="UP001597044"/>
    </source>
</evidence>
<dbReference type="Proteomes" id="UP001597044">
    <property type="component" value="Unassembled WGS sequence"/>
</dbReference>
<evidence type="ECO:0000313" key="2">
    <source>
        <dbReference type="EMBL" id="MFD0950752.1"/>
    </source>
</evidence>
<dbReference type="Pfam" id="PF12697">
    <property type="entry name" value="Abhydrolase_6"/>
    <property type="match status" value="1"/>
</dbReference>
<dbReference type="PANTHER" id="PTHR37946">
    <property type="entry name" value="SLL1969 PROTEIN"/>
    <property type="match status" value="1"/>
</dbReference>
<organism evidence="2 3">
    <name type="scientific">Paraperlucidibaca wandonensis</name>
    <dbReference type="NCBI Taxonomy" id="1268273"/>
    <lineage>
        <taxon>Bacteria</taxon>
        <taxon>Pseudomonadati</taxon>
        <taxon>Pseudomonadota</taxon>
        <taxon>Gammaproteobacteria</taxon>
        <taxon>Moraxellales</taxon>
        <taxon>Moraxellaceae</taxon>
        <taxon>Paraperlucidibaca</taxon>
    </lineage>
</organism>